<organism evidence="2 3">
    <name type="scientific">Cercophora newfieldiana</name>
    <dbReference type="NCBI Taxonomy" id="92897"/>
    <lineage>
        <taxon>Eukaryota</taxon>
        <taxon>Fungi</taxon>
        <taxon>Dikarya</taxon>
        <taxon>Ascomycota</taxon>
        <taxon>Pezizomycotina</taxon>
        <taxon>Sordariomycetes</taxon>
        <taxon>Sordariomycetidae</taxon>
        <taxon>Sordariales</taxon>
        <taxon>Lasiosphaeriaceae</taxon>
        <taxon>Cercophora</taxon>
    </lineage>
</organism>
<evidence type="ECO:0000256" key="1">
    <source>
        <dbReference type="SAM" id="SignalP"/>
    </source>
</evidence>
<keyword evidence="1" id="KW-0732">Signal</keyword>
<reference evidence="2" key="1">
    <citation type="submission" date="2023-06" db="EMBL/GenBank/DDBJ databases">
        <title>Genome-scale phylogeny and comparative genomics of the fungal order Sordariales.</title>
        <authorList>
            <consortium name="Lawrence Berkeley National Laboratory"/>
            <person name="Hensen N."/>
            <person name="Bonometti L."/>
            <person name="Westerberg I."/>
            <person name="Brannstrom I.O."/>
            <person name="Guillou S."/>
            <person name="Cros-Aarteil S."/>
            <person name="Calhoun S."/>
            <person name="Haridas S."/>
            <person name="Kuo A."/>
            <person name="Mondo S."/>
            <person name="Pangilinan J."/>
            <person name="Riley R."/>
            <person name="Labutti K."/>
            <person name="Andreopoulos B."/>
            <person name="Lipzen A."/>
            <person name="Chen C."/>
            <person name="Yanf M."/>
            <person name="Daum C."/>
            <person name="Ng V."/>
            <person name="Clum A."/>
            <person name="Steindorff A."/>
            <person name="Ohm R."/>
            <person name="Martin F."/>
            <person name="Silar P."/>
            <person name="Natvig D."/>
            <person name="Lalanne C."/>
            <person name="Gautier V."/>
            <person name="Ament-Velasquez S.L."/>
            <person name="Kruys A."/>
            <person name="Hutchinson M.I."/>
            <person name="Powell A.J."/>
            <person name="Barry K."/>
            <person name="Miller A.N."/>
            <person name="Grigoriev I.V."/>
            <person name="Debuchy R."/>
            <person name="Gladieux P."/>
            <person name="Thoren M.H."/>
            <person name="Johannesson H."/>
        </authorList>
    </citation>
    <scope>NUCLEOTIDE SEQUENCE</scope>
    <source>
        <strain evidence="2">SMH2532-1</strain>
    </source>
</reference>
<dbReference type="EMBL" id="JAULSV010000006">
    <property type="protein sequence ID" value="KAK0640899.1"/>
    <property type="molecule type" value="Genomic_DNA"/>
</dbReference>
<protein>
    <recommendedName>
        <fullName evidence="4">Secreted protein</fullName>
    </recommendedName>
</protein>
<evidence type="ECO:0000313" key="2">
    <source>
        <dbReference type="EMBL" id="KAK0640899.1"/>
    </source>
</evidence>
<evidence type="ECO:0008006" key="4">
    <source>
        <dbReference type="Google" id="ProtNLM"/>
    </source>
</evidence>
<feature type="chain" id="PRO_5041311800" description="Secreted protein" evidence="1">
    <location>
        <begin position="22"/>
        <end position="95"/>
    </location>
</feature>
<dbReference type="Proteomes" id="UP001174936">
    <property type="component" value="Unassembled WGS sequence"/>
</dbReference>
<name>A0AA39XVJ0_9PEZI</name>
<feature type="signal peptide" evidence="1">
    <location>
        <begin position="1"/>
        <end position="21"/>
    </location>
</feature>
<accession>A0AA39XVJ0</accession>
<sequence>MLACSILTTMAMPFYLPDCLAMYVQIVSTTSIKAFERLRNEFVSFSTIKVGFTTMDPDAAKANRKPNGPVPCCRVPSVSLIATECERERAVRGAT</sequence>
<dbReference type="AlphaFoldDB" id="A0AA39XVJ0"/>
<gene>
    <name evidence="2" type="ORF">B0T16DRAFT_203887</name>
</gene>
<keyword evidence="3" id="KW-1185">Reference proteome</keyword>
<comment type="caution">
    <text evidence="2">The sequence shown here is derived from an EMBL/GenBank/DDBJ whole genome shotgun (WGS) entry which is preliminary data.</text>
</comment>
<evidence type="ECO:0000313" key="3">
    <source>
        <dbReference type="Proteomes" id="UP001174936"/>
    </source>
</evidence>
<proteinExistence type="predicted"/>